<protein>
    <recommendedName>
        <fullName evidence="5">O-methyltransferase C-terminal domain-containing protein</fullName>
    </recommendedName>
</protein>
<evidence type="ECO:0000313" key="7">
    <source>
        <dbReference type="EMBL" id="GMN68871.1"/>
    </source>
</evidence>
<name>A0AA88E7X3_FICCA</name>
<dbReference type="InterPro" id="IPR036390">
    <property type="entry name" value="WH_DNA-bd_sf"/>
</dbReference>
<dbReference type="PROSITE" id="PS51683">
    <property type="entry name" value="SAM_OMT_II"/>
    <property type="match status" value="1"/>
</dbReference>
<evidence type="ECO:0000256" key="2">
    <source>
        <dbReference type="ARBA" id="ARBA00022679"/>
    </source>
</evidence>
<dbReference type="AlphaFoldDB" id="A0AA88E7X3"/>
<comment type="caution">
    <text evidence="8">The sequence shown here is derived from an EMBL/GenBank/DDBJ whole genome shotgun (WGS) entry which is preliminary data.</text>
</comment>
<dbReference type="SUPFAM" id="SSF46785">
    <property type="entry name" value="Winged helix' DNA-binding domain"/>
    <property type="match status" value="1"/>
</dbReference>
<evidence type="ECO:0000256" key="4">
    <source>
        <dbReference type="SAM" id="SignalP"/>
    </source>
</evidence>
<dbReference type="Gene3D" id="1.10.10.10">
    <property type="entry name" value="Winged helix-like DNA-binding domain superfamily/Winged helix DNA-binding domain"/>
    <property type="match status" value="1"/>
</dbReference>
<keyword evidence="4" id="KW-0732">Signal</keyword>
<evidence type="ECO:0000256" key="3">
    <source>
        <dbReference type="ARBA" id="ARBA00022691"/>
    </source>
</evidence>
<dbReference type="InterPro" id="IPR001077">
    <property type="entry name" value="COMT_C"/>
</dbReference>
<evidence type="ECO:0000313" key="9">
    <source>
        <dbReference type="EMBL" id="GMN68881.1"/>
    </source>
</evidence>
<keyword evidence="1" id="KW-0489">Methyltransferase</keyword>
<dbReference type="PROSITE" id="PS51257">
    <property type="entry name" value="PROKAR_LIPOPROTEIN"/>
    <property type="match status" value="1"/>
</dbReference>
<evidence type="ECO:0000313" key="6">
    <source>
        <dbReference type="EMBL" id="GMN68868.1"/>
    </source>
</evidence>
<dbReference type="InterPro" id="IPR036388">
    <property type="entry name" value="WH-like_DNA-bd_sf"/>
</dbReference>
<evidence type="ECO:0000259" key="5">
    <source>
        <dbReference type="Pfam" id="PF00891"/>
    </source>
</evidence>
<dbReference type="Pfam" id="PF00891">
    <property type="entry name" value="Methyltransf_2"/>
    <property type="match status" value="1"/>
</dbReference>
<dbReference type="Proteomes" id="UP001187192">
    <property type="component" value="Unassembled WGS sequence"/>
</dbReference>
<evidence type="ECO:0000313" key="8">
    <source>
        <dbReference type="EMBL" id="GMN68878.1"/>
    </source>
</evidence>
<accession>A0AA88E7X3</accession>
<dbReference type="EMBL" id="BTGU01000718">
    <property type="protein sequence ID" value="GMN68881.1"/>
    <property type="molecule type" value="Genomic_DNA"/>
</dbReference>
<dbReference type="InterPro" id="IPR029063">
    <property type="entry name" value="SAM-dependent_MTases_sf"/>
</dbReference>
<dbReference type="GO" id="GO:0032259">
    <property type="term" value="P:methylation"/>
    <property type="evidence" value="ECO:0007669"/>
    <property type="project" value="UniProtKB-KW"/>
</dbReference>
<feature type="signal peptide" evidence="4">
    <location>
        <begin position="1"/>
        <end position="16"/>
    </location>
</feature>
<evidence type="ECO:0000256" key="1">
    <source>
        <dbReference type="ARBA" id="ARBA00022603"/>
    </source>
</evidence>
<dbReference type="SUPFAM" id="SSF53335">
    <property type="entry name" value="S-adenosyl-L-methionine-dependent methyltransferases"/>
    <property type="match status" value="1"/>
</dbReference>
<reference evidence="8" key="1">
    <citation type="submission" date="2023-07" db="EMBL/GenBank/DDBJ databases">
        <title>draft genome sequence of fig (Ficus carica).</title>
        <authorList>
            <person name="Takahashi T."/>
            <person name="Nishimura K."/>
        </authorList>
    </citation>
    <scope>NUCLEOTIDE SEQUENCE</scope>
</reference>
<organism evidence="8 10">
    <name type="scientific">Ficus carica</name>
    <name type="common">Common fig</name>
    <dbReference type="NCBI Taxonomy" id="3494"/>
    <lineage>
        <taxon>Eukaryota</taxon>
        <taxon>Viridiplantae</taxon>
        <taxon>Streptophyta</taxon>
        <taxon>Embryophyta</taxon>
        <taxon>Tracheophyta</taxon>
        <taxon>Spermatophyta</taxon>
        <taxon>Magnoliopsida</taxon>
        <taxon>eudicotyledons</taxon>
        <taxon>Gunneridae</taxon>
        <taxon>Pentapetalae</taxon>
        <taxon>rosids</taxon>
        <taxon>fabids</taxon>
        <taxon>Rosales</taxon>
        <taxon>Moraceae</taxon>
        <taxon>Ficeae</taxon>
        <taxon>Ficus</taxon>
    </lineage>
</organism>
<keyword evidence="2" id="KW-0808">Transferase</keyword>
<dbReference type="GO" id="GO:0008171">
    <property type="term" value="F:O-methyltransferase activity"/>
    <property type="evidence" value="ECO:0007669"/>
    <property type="project" value="InterPro"/>
</dbReference>
<dbReference type="EMBL" id="BTGU01000716">
    <property type="protein sequence ID" value="GMN68871.1"/>
    <property type="molecule type" value="Genomic_DNA"/>
</dbReference>
<dbReference type="PANTHER" id="PTHR11746">
    <property type="entry name" value="O-METHYLTRANSFERASE"/>
    <property type="match status" value="1"/>
</dbReference>
<keyword evidence="10" id="KW-1185">Reference proteome</keyword>
<dbReference type="InterPro" id="IPR016461">
    <property type="entry name" value="COMT-like"/>
</dbReference>
<sequence length="234" mass="25714">MLDRVLMLLASNSVLSCSGECGDVEGSGFKRLYGLAPVSKYFVTNEDGVSFCPLVSLIQDKVFLDSWSKLKNAIREGGIPFNRFHGTHAFEYPGLDARFNKLFNRGMYNHTTIVMKNILVSYEGFTHLQRLVDVGGGLGVTLNLITSKYPYIKGVNFDLPHVLEHAPPYPVTPPSITCKKEAPQNDGDTGMVSAAGTPMLKSVRILMQGERQSFGKAKMTIPGIEGSSSIYRRS</sequence>
<gene>
    <name evidence="6" type="ORF">TIFTF001_037919</name>
    <name evidence="7" type="ORF">TIFTF001_037922</name>
    <name evidence="8" type="ORF">TIFTF001_037929</name>
    <name evidence="9" type="ORF">TIFTF001_037932</name>
</gene>
<feature type="chain" id="PRO_5041891682" description="O-methyltransferase C-terminal domain-containing protein" evidence="4">
    <location>
        <begin position="17"/>
        <end position="234"/>
    </location>
</feature>
<dbReference type="EMBL" id="BTGU01000715">
    <property type="protein sequence ID" value="GMN68868.1"/>
    <property type="molecule type" value="Genomic_DNA"/>
</dbReference>
<proteinExistence type="predicted"/>
<keyword evidence="3" id="KW-0949">S-adenosyl-L-methionine</keyword>
<dbReference type="EMBL" id="BTGU01000717">
    <property type="protein sequence ID" value="GMN68878.1"/>
    <property type="molecule type" value="Genomic_DNA"/>
</dbReference>
<feature type="domain" description="O-methyltransferase C-terminal" evidence="5">
    <location>
        <begin position="67"/>
        <end position="169"/>
    </location>
</feature>
<evidence type="ECO:0000313" key="10">
    <source>
        <dbReference type="Proteomes" id="UP001187192"/>
    </source>
</evidence>
<dbReference type="Gene3D" id="3.40.50.150">
    <property type="entry name" value="Vaccinia Virus protein VP39"/>
    <property type="match status" value="1"/>
</dbReference>